<evidence type="ECO:0000313" key="1">
    <source>
        <dbReference type="EMBL" id="KNG93270.1"/>
    </source>
</evidence>
<dbReference type="STRING" id="1317121.ATO11_12515"/>
<dbReference type="PATRIC" id="fig|1317121.7.peg.3212"/>
<dbReference type="GO" id="GO:0006979">
    <property type="term" value="P:response to oxidative stress"/>
    <property type="evidence" value="ECO:0007669"/>
    <property type="project" value="InterPro"/>
</dbReference>
<dbReference type="AlphaFoldDB" id="A0A0L1JND2"/>
<dbReference type="SUPFAM" id="SSF48113">
    <property type="entry name" value="Heme-dependent peroxidases"/>
    <property type="match status" value="1"/>
</dbReference>
<dbReference type="InterPro" id="IPR010255">
    <property type="entry name" value="Haem_peroxidase_sf"/>
</dbReference>
<comment type="caution">
    <text evidence="1">The sequence shown here is derived from an EMBL/GenBank/DDBJ whole genome shotgun (WGS) entry which is preliminary data.</text>
</comment>
<protein>
    <submittedName>
        <fullName evidence="1">Uncharacterized protein</fullName>
    </submittedName>
</protein>
<dbReference type="OrthoDB" id="105077at2"/>
<reference evidence="1 2" key="1">
    <citation type="journal article" date="2015" name="Int. J. Syst. Evol. Microbiol.">
        <title>Aestuariivita atlantica sp. nov., isolated from deep sea sediment of the Atlantic Ocean.</title>
        <authorList>
            <person name="Li G."/>
            <person name="Lai Q."/>
            <person name="Du Y."/>
            <person name="Liu X."/>
            <person name="Sun F."/>
            <person name="Shao Z."/>
        </authorList>
    </citation>
    <scope>NUCLEOTIDE SEQUENCE [LARGE SCALE GENOMIC DNA]</scope>
    <source>
        <strain evidence="1 2">22II-S11-z3</strain>
    </source>
</reference>
<dbReference type="EMBL" id="AQQZ01000005">
    <property type="protein sequence ID" value="KNG93270.1"/>
    <property type="molecule type" value="Genomic_DNA"/>
</dbReference>
<sequence length="391" mass="42081">MALGSKDHLPPHVQARPRDAFVARGCYATYCDITALPVRPDPVPTARMYAEADAALARPGIFDMITRFVASDISCMALDTDGSLPVNLRTGALDLDMLYDRFARDASGGVRFRDDAPRPCAVAQAFARLHALALEAAPPGGADARFDFARQQVRWTHQWLIVNDLLPQLCEADVLADTLADGAPVYRAFLARLNADGFLGRLPVPLEFCAAFGTDTRPEPARSGGPSVTSLYDVTGDLRFAEPAPHGRVRWSDDTGPQFNMDGSFDARRTHRVTATPPHLPGIALPGMAECHGHLRQIGVRLPFAAPSDGAGLQAGLHEEAMETQAGHTFGPLGSRIVAETLLGLAMHTPGSFWHVPGSVNGRWHPRDGIRTNAGTLIDSYEALARIAQDA</sequence>
<evidence type="ECO:0000313" key="2">
    <source>
        <dbReference type="Proteomes" id="UP000036938"/>
    </source>
</evidence>
<keyword evidence="2" id="KW-1185">Reference proteome</keyword>
<dbReference type="RefSeq" id="WP_050531227.1">
    <property type="nucleotide sequence ID" value="NZ_AQQZ01000005.1"/>
</dbReference>
<dbReference type="GO" id="GO:0004601">
    <property type="term" value="F:peroxidase activity"/>
    <property type="evidence" value="ECO:0007669"/>
    <property type="project" value="InterPro"/>
</dbReference>
<accession>A0A0L1JND2</accession>
<gene>
    <name evidence="1" type="ORF">ATO11_12515</name>
</gene>
<dbReference type="GO" id="GO:0020037">
    <property type="term" value="F:heme binding"/>
    <property type="evidence" value="ECO:0007669"/>
    <property type="project" value="InterPro"/>
</dbReference>
<proteinExistence type="predicted"/>
<dbReference type="Proteomes" id="UP000036938">
    <property type="component" value="Unassembled WGS sequence"/>
</dbReference>
<organism evidence="1 2">
    <name type="scientific">Pseudaestuariivita atlantica</name>
    <dbReference type="NCBI Taxonomy" id="1317121"/>
    <lineage>
        <taxon>Bacteria</taxon>
        <taxon>Pseudomonadati</taxon>
        <taxon>Pseudomonadota</taxon>
        <taxon>Alphaproteobacteria</taxon>
        <taxon>Rhodobacterales</taxon>
        <taxon>Paracoccaceae</taxon>
        <taxon>Pseudaestuariivita</taxon>
    </lineage>
</organism>
<name>A0A0L1JND2_9RHOB</name>